<accession>G3EI56</accession>
<gene>
    <name evidence="2" type="ORF">YKV164</name>
</gene>
<dbReference type="InterPro" id="IPR011009">
    <property type="entry name" value="Kinase-like_dom_sf"/>
</dbReference>
<dbReference type="GeneID" id="11107299"/>
<dbReference type="GO" id="GO:0005524">
    <property type="term" value="F:ATP binding"/>
    <property type="evidence" value="ECO:0007669"/>
    <property type="project" value="InterPro"/>
</dbReference>
<dbReference type="OrthoDB" id="8674at10239"/>
<dbReference type="Pfam" id="PF00069">
    <property type="entry name" value="Pkinase"/>
    <property type="match status" value="1"/>
</dbReference>
<dbReference type="Gene3D" id="1.10.510.10">
    <property type="entry name" value="Transferase(Phosphotransferase) domain 1"/>
    <property type="match status" value="1"/>
</dbReference>
<feature type="domain" description="Protein kinase" evidence="1">
    <location>
        <begin position="1"/>
        <end position="286"/>
    </location>
</feature>
<evidence type="ECO:0000313" key="2">
    <source>
        <dbReference type="EMBL" id="AEN03753.1"/>
    </source>
</evidence>
<dbReference type="RefSeq" id="YP_004821517.1">
    <property type="nucleotide sequence ID" value="NC_015960.1"/>
</dbReference>
<dbReference type="InterPro" id="IPR000719">
    <property type="entry name" value="Prot_kinase_dom"/>
</dbReference>
<dbReference type="Proteomes" id="UP000164653">
    <property type="component" value="Segment"/>
</dbReference>
<dbReference type="KEGG" id="vg:11107299"/>
<evidence type="ECO:0000313" key="3">
    <source>
        <dbReference type="Proteomes" id="UP000164653"/>
    </source>
</evidence>
<dbReference type="InterPro" id="IPR050235">
    <property type="entry name" value="CK1_Ser-Thr_kinase"/>
</dbReference>
<proteinExistence type="predicted"/>
<sequence length="289" mass="34350">MELRNRYIYDNNNNKWVIGDILHSGNSILYKVKKKYSYVYSYVMKIDNKTYKPLLNEINICLLLSLTNKEYIKKWIKTQKFKYLAVPIVKAVGVTDEYRFIITKYLGNVFKPKPIDIKSIYTTSIAIINALEYIHSHGLSHGNVEPNNILINNNIVTLIDYTKCKNIYIGRDFNKHIPYKEDNIPYGNIKYMCLDYHRGAAVSRRGDLEMLGYCIIEWFGGKLPWEKDNCIMNLELIKSYYLNNIDKLIEECFPNEFHLDILRYLEYVYELDYNQKPDYNKLRELFTTK</sequence>
<dbReference type="PANTHER" id="PTHR11909">
    <property type="entry name" value="CASEIN KINASE-RELATED"/>
    <property type="match status" value="1"/>
</dbReference>
<keyword evidence="3" id="KW-1185">Reference proteome</keyword>
<dbReference type="SUPFAM" id="SSF56112">
    <property type="entry name" value="Protein kinase-like (PK-like)"/>
    <property type="match status" value="1"/>
</dbReference>
<organism evidence="2 3">
    <name type="scientific">Yokapox virus</name>
    <dbReference type="NCBI Taxonomy" id="1076255"/>
    <lineage>
        <taxon>Viruses</taxon>
        <taxon>Varidnaviria</taxon>
        <taxon>Bamfordvirae</taxon>
        <taxon>Nucleocytoviricota</taxon>
        <taxon>Pokkesviricetes</taxon>
        <taxon>Chitovirales</taxon>
        <taxon>Poxviridae</taxon>
        <taxon>Chordopoxvirinae</taxon>
        <taxon>Centapoxvirus</taxon>
        <taxon>Centapoxvirus yokapox</taxon>
    </lineage>
</organism>
<dbReference type="PROSITE" id="PS50011">
    <property type="entry name" value="PROTEIN_KINASE_DOM"/>
    <property type="match status" value="1"/>
</dbReference>
<dbReference type="EMBL" id="HQ849551">
    <property type="protein sequence ID" value="AEN03753.1"/>
    <property type="molecule type" value="Genomic_DNA"/>
</dbReference>
<evidence type="ECO:0000259" key="1">
    <source>
        <dbReference type="PROSITE" id="PS50011"/>
    </source>
</evidence>
<keyword evidence="2" id="KW-0418">Kinase</keyword>
<name>G3EI56_9POXV</name>
<dbReference type="GO" id="GO:0004672">
    <property type="term" value="F:protein kinase activity"/>
    <property type="evidence" value="ECO:0007669"/>
    <property type="project" value="InterPro"/>
</dbReference>
<keyword evidence="2" id="KW-0808">Transferase</keyword>
<reference evidence="2 3" key="1">
    <citation type="journal article" date="2011" name="J. Virol.">
        <title>The genome of yoka poxvirus.</title>
        <authorList>
            <person name="Zhao G."/>
            <person name="Droit L."/>
            <person name="Tesh R.B."/>
            <person name="Popov V.L."/>
            <person name="Little N.S."/>
            <person name="Upton C."/>
            <person name="Virgin H.W."/>
            <person name="Wang D."/>
        </authorList>
    </citation>
    <scope>NUCLEOTIDE SEQUENCE [LARGE SCALE GENOMIC DNA]</scope>
    <source>
        <strain evidence="2">DakArB 4268</strain>
    </source>
</reference>
<protein>
    <submittedName>
        <fullName evidence="2">Ser/thr protein kinase-like protein</fullName>
    </submittedName>
</protein>